<accession>A0AAU1ZRW6</accession>
<evidence type="ECO:0000313" key="6">
    <source>
        <dbReference type="EMBL" id="WTT14136.1"/>
    </source>
</evidence>
<dbReference type="SUPFAM" id="SSF52540">
    <property type="entry name" value="P-loop containing nucleoside triphosphate hydrolases"/>
    <property type="match status" value="1"/>
</dbReference>
<dbReference type="AlphaFoldDB" id="A0AAU1ZRW6"/>
<organism evidence="6">
    <name type="scientific">Streptomyces sp. NBC_00093</name>
    <dbReference type="NCBI Taxonomy" id="2975649"/>
    <lineage>
        <taxon>Bacteria</taxon>
        <taxon>Bacillati</taxon>
        <taxon>Actinomycetota</taxon>
        <taxon>Actinomycetes</taxon>
        <taxon>Kitasatosporales</taxon>
        <taxon>Streptomycetaceae</taxon>
        <taxon>Streptomyces</taxon>
    </lineage>
</organism>
<evidence type="ECO:0000256" key="3">
    <source>
        <dbReference type="ARBA" id="ARBA00022741"/>
    </source>
</evidence>
<dbReference type="PANTHER" id="PTHR43776">
    <property type="entry name" value="TRANSPORT ATP-BINDING PROTEIN"/>
    <property type="match status" value="1"/>
</dbReference>
<comment type="similarity">
    <text evidence="1">Belongs to the ABC transporter superfamily.</text>
</comment>
<dbReference type="Pfam" id="PF08352">
    <property type="entry name" value="oligo_HPY"/>
    <property type="match status" value="1"/>
</dbReference>
<dbReference type="InterPro" id="IPR017871">
    <property type="entry name" value="ABC_transporter-like_CS"/>
</dbReference>
<sequence>MTHPNRTSGIPAVIGASTGTALLTVEDLVVRYPADRRAQGAAAVDGVGLHLGRGETLGLVGESGSGKSALARAVVGLVAPTGGRIVFDGQDITHADRRTRCALSTRIQYVFQDPYSSLNPTRTVGDTLAEPLFAAGRRDRAKQKRRIREILELVQLSGDAAERYPGAFSGGQRQRIAIARALVVSPDLIICDEPTSALDVSIQAKILALLKDLQARFRISYLFIAHNLDVVRYMADRTAVMHRSRIVEHGTAEQIATAPQHPYTRALIDAAPLPDPVTQAARRAAREAVGPIGG</sequence>
<dbReference type="GO" id="GO:0016887">
    <property type="term" value="F:ATP hydrolysis activity"/>
    <property type="evidence" value="ECO:0007669"/>
    <property type="project" value="InterPro"/>
</dbReference>
<keyword evidence="3" id="KW-0547">Nucleotide-binding</keyword>
<keyword evidence="2" id="KW-0813">Transport</keyword>
<evidence type="ECO:0000256" key="2">
    <source>
        <dbReference type="ARBA" id="ARBA00022448"/>
    </source>
</evidence>
<dbReference type="SMART" id="SM00382">
    <property type="entry name" value="AAA"/>
    <property type="match status" value="1"/>
</dbReference>
<dbReference type="InterPro" id="IPR003439">
    <property type="entry name" value="ABC_transporter-like_ATP-bd"/>
</dbReference>
<dbReference type="InterPro" id="IPR013563">
    <property type="entry name" value="Oligopep_ABC_C"/>
</dbReference>
<dbReference type="Pfam" id="PF00005">
    <property type="entry name" value="ABC_tran"/>
    <property type="match status" value="1"/>
</dbReference>
<feature type="domain" description="ABC transporter" evidence="5">
    <location>
        <begin position="23"/>
        <end position="268"/>
    </location>
</feature>
<dbReference type="GO" id="GO:0015833">
    <property type="term" value="P:peptide transport"/>
    <property type="evidence" value="ECO:0007669"/>
    <property type="project" value="InterPro"/>
</dbReference>
<reference evidence="6" key="1">
    <citation type="submission" date="2022-10" db="EMBL/GenBank/DDBJ databases">
        <title>The complete genomes of actinobacterial strains from the NBC collection.</title>
        <authorList>
            <person name="Joergensen T.S."/>
            <person name="Alvarez Arevalo M."/>
            <person name="Sterndorff E.B."/>
            <person name="Faurdal D."/>
            <person name="Vuksanovic O."/>
            <person name="Mourched A.-S."/>
            <person name="Charusanti P."/>
            <person name="Shaw S."/>
            <person name="Blin K."/>
            <person name="Weber T."/>
        </authorList>
    </citation>
    <scope>NUCLEOTIDE SEQUENCE</scope>
    <source>
        <strain evidence="6">NBC_00093</strain>
    </source>
</reference>
<evidence type="ECO:0000256" key="4">
    <source>
        <dbReference type="ARBA" id="ARBA00022840"/>
    </source>
</evidence>
<protein>
    <submittedName>
        <fullName evidence="6">ATP-binding cassette domain-containing protein</fullName>
    </submittedName>
</protein>
<dbReference type="PROSITE" id="PS50893">
    <property type="entry name" value="ABC_TRANSPORTER_2"/>
    <property type="match status" value="1"/>
</dbReference>
<keyword evidence="4 6" id="KW-0067">ATP-binding</keyword>
<dbReference type="InterPro" id="IPR003593">
    <property type="entry name" value="AAA+_ATPase"/>
</dbReference>
<dbReference type="InterPro" id="IPR027417">
    <property type="entry name" value="P-loop_NTPase"/>
</dbReference>
<proteinExistence type="inferred from homology"/>
<dbReference type="PROSITE" id="PS00211">
    <property type="entry name" value="ABC_TRANSPORTER_1"/>
    <property type="match status" value="1"/>
</dbReference>
<evidence type="ECO:0000259" key="5">
    <source>
        <dbReference type="PROSITE" id="PS50893"/>
    </source>
</evidence>
<dbReference type="GO" id="GO:0055085">
    <property type="term" value="P:transmembrane transport"/>
    <property type="evidence" value="ECO:0007669"/>
    <property type="project" value="UniProtKB-ARBA"/>
</dbReference>
<name>A0AAU1ZRW6_9ACTN</name>
<dbReference type="EMBL" id="CP108222">
    <property type="protein sequence ID" value="WTT14136.1"/>
    <property type="molecule type" value="Genomic_DNA"/>
</dbReference>
<dbReference type="InterPro" id="IPR050319">
    <property type="entry name" value="ABC_transp_ATP-bind"/>
</dbReference>
<evidence type="ECO:0000256" key="1">
    <source>
        <dbReference type="ARBA" id="ARBA00005417"/>
    </source>
</evidence>
<dbReference type="CDD" id="cd03257">
    <property type="entry name" value="ABC_NikE_OppD_transporters"/>
    <property type="match status" value="1"/>
</dbReference>
<gene>
    <name evidence="6" type="ORF">OHA22_00705</name>
</gene>
<dbReference type="Gene3D" id="3.40.50.300">
    <property type="entry name" value="P-loop containing nucleotide triphosphate hydrolases"/>
    <property type="match status" value="1"/>
</dbReference>
<dbReference type="PANTHER" id="PTHR43776:SF7">
    <property type="entry name" value="D,D-DIPEPTIDE TRANSPORT ATP-BINDING PROTEIN DDPF-RELATED"/>
    <property type="match status" value="1"/>
</dbReference>
<dbReference type="GO" id="GO:0005524">
    <property type="term" value="F:ATP binding"/>
    <property type="evidence" value="ECO:0007669"/>
    <property type="project" value="UniProtKB-KW"/>
</dbReference>